<evidence type="ECO:0000313" key="3">
    <source>
        <dbReference type="Proteomes" id="UP000327039"/>
    </source>
</evidence>
<dbReference type="RefSeq" id="WP_150420445.1">
    <property type="nucleotide sequence ID" value="NZ_VYRZ01000005.1"/>
</dbReference>
<organism evidence="2 3">
    <name type="scientific">Microbacterium radiodurans</name>
    <dbReference type="NCBI Taxonomy" id="661398"/>
    <lineage>
        <taxon>Bacteria</taxon>
        <taxon>Bacillati</taxon>
        <taxon>Actinomycetota</taxon>
        <taxon>Actinomycetes</taxon>
        <taxon>Micrococcales</taxon>
        <taxon>Microbacteriaceae</taxon>
        <taxon>Microbacterium</taxon>
    </lineage>
</organism>
<dbReference type="Proteomes" id="UP000327039">
    <property type="component" value="Unassembled WGS sequence"/>
</dbReference>
<feature type="compositionally biased region" description="Basic and acidic residues" evidence="1">
    <location>
        <begin position="72"/>
        <end position="81"/>
    </location>
</feature>
<comment type="caution">
    <text evidence="2">The sequence shown here is derived from an EMBL/GenBank/DDBJ whole genome shotgun (WGS) entry which is preliminary data.</text>
</comment>
<dbReference type="OrthoDB" id="9858223at2"/>
<reference evidence="3" key="1">
    <citation type="submission" date="2019-09" db="EMBL/GenBank/DDBJ databases">
        <title>Mumia zhuanghuii sp. nov. isolated from the intestinal contents of plateau pika (Ochotona curzoniae) in the Qinghai-Tibet plateau of China.</title>
        <authorList>
            <person name="Tian Z."/>
        </authorList>
    </citation>
    <scope>NUCLEOTIDE SEQUENCE [LARGE SCALE GENOMIC DNA]</scope>
    <source>
        <strain evidence="3">DSM 25564</strain>
    </source>
</reference>
<protein>
    <submittedName>
        <fullName evidence="2">Uncharacterized protein</fullName>
    </submittedName>
</protein>
<dbReference type="EMBL" id="VYRZ01000005">
    <property type="protein sequence ID" value="KAA9083735.1"/>
    <property type="molecule type" value="Genomic_DNA"/>
</dbReference>
<keyword evidence="3" id="KW-1185">Reference proteome</keyword>
<dbReference type="AlphaFoldDB" id="A0A5J5INL0"/>
<name>A0A5J5INL0_9MICO</name>
<proteinExistence type="predicted"/>
<sequence>MNVITARTGAAIPPHTAPRMIRTMNGRRDRDSTAKSTRPKPIADSARPNAASGRKAAARPVCGRSASAFSKPRWEPDPDRDHPYTRRTMLLNEHVYPGDHAQRLWPITVDNLPEAGTYYPVQFRYDGDVSDPPLYDSAVSDRIWIIRE</sequence>
<accession>A0A5J5INL0</accession>
<evidence type="ECO:0000256" key="1">
    <source>
        <dbReference type="SAM" id="MobiDB-lite"/>
    </source>
</evidence>
<gene>
    <name evidence="2" type="ORF">F6B42_14380</name>
</gene>
<feature type="region of interest" description="Disordered" evidence="1">
    <location>
        <begin position="1"/>
        <end position="81"/>
    </location>
</feature>
<evidence type="ECO:0000313" key="2">
    <source>
        <dbReference type="EMBL" id="KAA9083735.1"/>
    </source>
</evidence>